<feature type="compositionally biased region" description="Low complexity" evidence="2">
    <location>
        <begin position="285"/>
        <end position="296"/>
    </location>
</feature>
<feature type="region of interest" description="Disordered" evidence="2">
    <location>
        <begin position="239"/>
        <end position="258"/>
    </location>
</feature>
<evidence type="ECO:0000256" key="1">
    <source>
        <dbReference type="SAM" id="Coils"/>
    </source>
</evidence>
<feature type="region of interest" description="Disordered" evidence="2">
    <location>
        <begin position="1986"/>
        <end position="2034"/>
    </location>
</feature>
<evidence type="ECO:0000313" key="4">
    <source>
        <dbReference type="Proteomes" id="UP000051952"/>
    </source>
</evidence>
<reference evidence="4" key="1">
    <citation type="submission" date="2015-09" db="EMBL/GenBank/DDBJ databases">
        <authorList>
            <consortium name="Pathogen Informatics"/>
        </authorList>
    </citation>
    <scope>NUCLEOTIDE SEQUENCE [LARGE SCALE GENOMIC DNA]</scope>
    <source>
        <strain evidence="4">Lake Konstanz</strain>
    </source>
</reference>
<name>A0A0S4JKU9_BODSA</name>
<feature type="coiled-coil region" evidence="1">
    <location>
        <begin position="2234"/>
        <end position="2261"/>
    </location>
</feature>
<evidence type="ECO:0000256" key="2">
    <source>
        <dbReference type="SAM" id="MobiDB-lite"/>
    </source>
</evidence>
<feature type="region of interest" description="Disordered" evidence="2">
    <location>
        <begin position="267"/>
        <end position="296"/>
    </location>
</feature>
<sequence length="2529" mass="272917">MSDAADPHLELDANADAIDASECVPTPNDNSTAPVEITEHAISEYVIATVVVSDAEATPSFPVKSNVVCSALHLPTTLNVVQREGPEYPPASEELTLRALQFQQACWDAGRPYRRDAAVARGMYDGDFEREDAAQTPFATAVRQPAEAEMVGVGVRPGGEVFGLTRHTYRELLTQPLALENIPFMNEATASKFTPASLTQVSLRVRNYGAPHLTAVHTTQRETSYLTSPFSAASVKERADAARPITSPIPPANAVLQSPLKKRMAEIRSGNDSSTGSNTPPPATPATTREQQQQRPLDPFAMAASVDPKRSWDPIKTPCSFRVISCSSLDHSMWALSEQGAPYAYVEVPLSNPPVRDWVRVNSGHVDPDSVSGRVTNKVPIRSLLTVSCGNGHSVWGISEDSSDFRRCVARVGFTADTPNGTDWVNMSEGIMMNPPTASERAQATLKRSKSLFVRSPTATPPADSTASLGEPVVVKTFLHVSVGFDGSVWAIVAESRVDGNSDAIVAEFPQCSIDLYNASTVFRTSAWVREGARGRSLGQRWMPLALHQEQFDYHRPYEVQHQKKNGTGGTNVNATHFLQLHHGTFNQVFAIIAEDMSEYQQGVGHLYERCGITEQNLTGDCWRKLLLDPSPRGMHGLLTLPVDLRLLPEDPEVEPPTKLITMAVASDGGVWAVNDQKRLIDCTACVARARAHPSSVILHDRFQGIPNHRDTTIDGDLYDANRADLTPMIQAFLHWRQTQQQQSPPPPSASPLPTTAGTHWQLSTEYHRLITSVMVLLDNATLRTLFPDADSELLAKIPSPQQKLYLCEIVAQHAGGDQTSSASLPSHYYELRFQWQLRGPSIPSIQLSLQTAPHVVFDALTLNHETAQVAESVRWEWTPASAYVIPTSLLSSATSGTSHRSIFSVLGGANVIHQLDASTPTLTPPLSSWLQIGVDSLHPSSAAQHAVEFVESVVHRDLCRDENEFDACNLHDASLRTFRQVQTRRTTIRTKMMLCGSCRTATVISSVPSLGTPTPSIVVLCDDFLWAGGNQQNVYNTHPSSYAASPICPPLSSIIAPVASQSFLHRPDNFLFADQRLRSLSSPAMSIVGDSGASYRPSSSSRLFTDLLDLVDGCARSLRWKINSLALSNESLIVYPTEHKYRSTCAFLRNRADQETRTFRNRRLLGEGSELLPAVALRPGLSIIVESATDELMGWVTDCAVTKATGVSSENAKVFESFFRKAFTLTSVSGDRTDTPLEHRGSELLLACNLTDALAAASAEPVVTVPRMVSFTTKSLYGFDLLASLRSVFDVLPSISGGGIITADMAHNCVAMELLNPEFVLELHGASHSPQATFSQYDTRHYASGPLHTVPAAAATNNSIGGAVSLKRVSIRCTLRFQVTPPALRSSSDGDDEVERVQQWCRDLLPPSFVSNGEIVLFDAATPPLTTSATTPALKFEGKSTSIVNWTSPGGLGSGVCITAPSVEVVFSPSSTTTDASTSALDASLELRALRFSGQGVSHGTLFEFGTIEYPVLMQGGSAKALGSFIHMFGPATLRVQRRVLPLSELIRGASSAAAAEHNASSSHGNGDDEEVQMTRRGMFMTDALDSTGCRFINAEYVAGGPTVIPHNLVPRDIVQLPRQGPATPDMPLPPLVAVPPLQANTNVDNVILSHQVLRLHPVLEDESSVKEVDLSRSLMFDFTSSSVDSANDATPQQSPDLSVLSLFSAPGADVFKWIFVKHVSSATGANSGLLAEGSAAAHRSTLQDPVLRYGDRVLLVDPDSGNCVGNGWKNGPNESGFLWVLHHGQGQSTLVQGDERSSGTVVDGWTPLQRGDRFMLLSAAPSEMYMNEDNTASLAFLRKLEALGSYNDEIVASVDAPSSDLTRNNVSFALHIDGVDTWMASSVTARSSLSLDSTSALVFGQNAIATAVAALPSTNGDDDDNSEATTTTSATSRALLNVSGYFPHPLVFGNRPYNKTASIYLRDVNDDSRGCSFDIVCSEETRLSLHQPDDGGNAPPPSSLALVGGDESGSSPPTTTTSTTLNKPKNKRSHQHDVTFRLRDAAIFFLGAVMPCTGSSLNDGVAGVAMGDVVLHAVAAWKIPTDSSLRNHLGQSKGNEDATTACSHHGRTLDLHVSLEVPLVRKSLLVDAPSPSISLPCPPCDGGDRFYHGDAALATPTLLGEFRCSGCIEHVESLLRHTINQMAENAPRRFDVKALTAQWKALSRQAELQQQHVYVLMDHHAASLIPVENAADEEVAERMQELKNVIKRQEALEEKISAKPHKAPLYERAMMALQEEMYLIDIALRAAQTVHRHHAMSLGHDIESISNENTKLSQLRVEMAEVAYQLKSAQRFASIAATTSPADGAANNNISALTAWALRSVRIHGSCNPASEASGSTASIEFEFEVSRRASGILGSPDVGYAPAISSLSLLNPTKTVVSPTPQHYYFADTTRGAQVLMQSGGGSKTSTTQTTEIVVFHVPIDVSDVSHTNSMPLKSMDHFAALVAYPVAARLVRDVLAAPLQNLYQLTQEELTVVAGASPQRDALSL</sequence>
<dbReference type="EMBL" id="CYKH01001870">
    <property type="protein sequence ID" value="CUG90867.1"/>
    <property type="molecule type" value="Genomic_DNA"/>
</dbReference>
<organism evidence="3 4">
    <name type="scientific">Bodo saltans</name>
    <name type="common">Flagellated protozoan</name>
    <dbReference type="NCBI Taxonomy" id="75058"/>
    <lineage>
        <taxon>Eukaryota</taxon>
        <taxon>Discoba</taxon>
        <taxon>Euglenozoa</taxon>
        <taxon>Kinetoplastea</taxon>
        <taxon>Metakinetoplastina</taxon>
        <taxon>Eubodonida</taxon>
        <taxon>Bodonidae</taxon>
        <taxon>Bodo</taxon>
    </lineage>
</organism>
<protein>
    <submittedName>
        <fullName evidence="3">Uncharacterized protein</fullName>
    </submittedName>
</protein>
<gene>
    <name evidence="3" type="ORF">BSAL_29020</name>
</gene>
<accession>A0A0S4JKU9</accession>
<keyword evidence="4" id="KW-1185">Reference proteome</keyword>
<dbReference type="VEuPathDB" id="TriTrypDB:BSAL_29020"/>
<dbReference type="Proteomes" id="UP000051952">
    <property type="component" value="Unassembled WGS sequence"/>
</dbReference>
<evidence type="ECO:0000313" key="3">
    <source>
        <dbReference type="EMBL" id="CUG90867.1"/>
    </source>
</evidence>
<feature type="compositionally biased region" description="Low complexity" evidence="2">
    <location>
        <begin position="2012"/>
        <end position="2022"/>
    </location>
</feature>
<proteinExistence type="predicted"/>
<keyword evidence="1" id="KW-0175">Coiled coil</keyword>
<feature type="region of interest" description="Disordered" evidence="2">
    <location>
        <begin position="737"/>
        <end position="758"/>
    </location>
</feature>